<proteinExistence type="inferred from homology"/>
<dbReference type="InParanoid" id="A0A1X7VTG8"/>
<accession>A0A1X7VTG8</accession>
<dbReference type="InterPro" id="IPR029045">
    <property type="entry name" value="ClpP/crotonase-like_dom_sf"/>
</dbReference>
<evidence type="ECO:0000256" key="1">
    <source>
        <dbReference type="ARBA" id="ARBA00005254"/>
    </source>
</evidence>
<dbReference type="Gene3D" id="3.90.226.10">
    <property type="entry name" value="2-enoyl-CoA Hydratase, Chain A, domain 1"/>
    <property type="match status" value="1"/>
</dbReference>
<keyword evidence="5" id="KW-1185">Reference proteome</keyword>
<reference evidence="5" key="1">
    <citation type="journal article" date="2010" name="Nature">
        <title>The Amphimedon queenslandica genome and the evolution of animal complexity.</title>
        <authorList>
            <person name="Srivastava M."/>
            <person name="Simakov O."/>
            <person name="Chapman J."/>
            <person name="Fahey B."/>
            <person name="Gauthier M.E."/>
            <person name="Mitros T."/>
            <person name="Richards G.S."/>
            <person name="Conaco C."/>
            <person name="Dacre M."/>
            <person name="Hellsten U."/>
            <person name="Larroux C."/>
            <person name="Putnam N.H."/>
            <person name="Stanke M."/>
            <person name="Adamska M."/>
            <person name="Darling A."/>
            <person name="Degnan S.M."/>
            <person name="Oakley T.H."/>
            <person name="Plachetzki D.C."/>
            <person name="Zhai Y."/>
            <person name="Adamski M."/>
            <person name="Calcino A."/>
            <person name="Cummins S.F."/>
            <person name="Goodstein D.M."/>
            <person name="Harris C."/>
            <person name="Jackson D.J."/>
            <person name="Leys S.P."/>
            <person name="Shu S."/>
            <person name="Woodcroft B.J."/>
            <person name="Vervoort M."/>
            <person name="Kosik K.S."/>
            <person name="Manning G."/>
            <person name="Degnan B.M."/>
            <person name="Rokhsar D.S."/>
        </authorList>
    </citation>
    <scope>NUCLEOTIDE SEQUENCE [LARGE SCALE GENOMIC DNA]</scope>
</reference>
<evidence type="ECO:0008006" key="6">
    <source>
        <dbReference type="Google" id="ProtNLM"/>
    </source>
</evidence>
<dbReference type="GO" id="GO:0006635">
    <property type="term" value="P:fatty acid beta-oxidation"/>
    <property type="evidence" value="ECO:0007669"/>
    <property type="project" value="TreeGrafter"/>
</dbReference>
<comment type="similarity">
    <text evidence="1 3">Belongs to the enoyl-CoA hydratase/isomerase family.</text>
</comment>
<dbReference type="InterPro" id="IPR014748">
    <property type="entry name" value="Enoyl-CoA_hydra_C"/>
</dbReference>
<keyword evidence="2" id="KW-0456">Lyase</keyword>
<gene>
    <name evidence="4" type="primary">100632607</name>
</gene>
<dbReference type="PANTHER" id="PTHR11941">
    <property type="entry name" value="ENOYL-COA HYDRATASE-RELATED"/>
    <property type="match status" value="1"/>
</dbReference>
<evidence type="ECO:0000313" key="5">
    <source>
        <dbReference type="Proteomes" id="UP000007879"/>
    </source>
</evidence>
<dbReference type="KEGG" id="aqu:100632607"/>
<dbReference type="OrthoDB" id="410701at2759"/>
<sequence>MMAACGSFFSRIINRTTTPSSVLKFVRPYTVGEVNEEFSVRLLDGENKGTCLFVLNKPQTKNAISVSFVDKLEECLHTVRHNNEIRTLILKSNVPRTFCAGADLKERLKMKESEVAPKVARMRSVVTALSELPVAVIAAMDGLAYGGGLEIALACDIRIAANDAKMGLVETRLAIIPGGGGTQRLPRLVGIGKAKELIFTAKVLTGAEAFDIGLVEHAVEQNDEGNAAFLKSLEIAKEIGTKSPISIASAKHAIHFGMQADIATGLKVEEACYSQTLKTEDRIEGLKAFAEKRAPVYKGR</sequence>
<dbReference type="STRING" id="400682.A0A1X7VTG8"/>
<dbReference type="Gene3D" id="1.10.12.10">
    <property type="entry name" value="Lyase 2-enoyl-coa Hydratase, Chain A, domain 2"/>
    <property type="match status" value="1"/>
</dbReference>
<organism evidence="4">
    <name type="scientific">Amphimedon queenslandica</name>
    <name type="common">Sponge</name>
    <dbReference type="NCBI Taxonomy" id="400682"/>
    <lineage>
        <taxon>Eukaryota</taxon>
        <taxon>Metazoa</taxon>
        <taxon>Porifera</taxon>
        <taxon>Demospongiae</taxon>
        <taxon>Heteroscleromorpha</taxon>
        <taxon>Haplosclerida</taxon>
        <taxon>Niphatidae</taxon>
        <taxon>Amphimedon</taxon>
    </lineage>
</organism>
<dbReference type="PANTHER" id="PTHR11941:SF171">
    <property type="entry name" value="SD19268P"/>
    <property type="match status" value="1"/>
</dbReference>
<dbReference type="FunFam" id="3.90.226.10:FF:000009">
    <property type="entry name" value="Carnitinyl-CoA dehydratase"/>
    <property type="match status" value="1"/>
</dbReference>
<dbReference type="SUPFAM" id="SSF52096">
    <property type="entry name" value="ClpP/crotonase"/>
    <property type="match status" value="1"/>
</dbReference>
<dbReference type="FunFam" id="1.10.12.10:FF:000001">
    <property type="entry name" value="Probable enoyl-CoA hydratase, mitochondrial"/>
    <property type="match status" value="1"/>
</dbReference>
<protein>
    <recommendedName>
        <fullName evidence="6">Enoyl-CoA hydratase</fullName>
    </recommendedName>
</protein>
<dbReference type="EnsemblMetazoa" id="Aqu2.1.42718_001">
    <property type="protein sequence ID" value="Aqu2.1.42718_001"/>
    <property type="gene ID" value="Aqu2.1.42718"/>
</dbReference>
<dbReference type="FunCoup" id="A0A1X7VTG8">
    <property type="interactions" value="587"/>
</dbReference>
<dbReference type="InterPro" id="IPR001753">
    <property type="entry name" value="Enoyl-CoA_hydra/iso"/>
</dbReference>
<dbReference type="GO" id="GO:0005739">
    <property type="term" value="C:mitochondrion"/>
    <property type="evidence" value="ECO:0007669"/>
    <property type="project" value="TreeGrafter"/>
</dbReference>
<reference evidence="4" key="2">
    <citation type="submission" date="2017-05" db="UniProtKB">
        <authorList>
            <consortium name="EnsemblMetazoa"/>
        </authorList>
    </citation>
    <scope>IDENTIFICATION</scope>
</reference>
<dbReference type="AlphaFoldDB" id="A0A1X7VTG8"/>
<dbReference type="EnsemblMetazoa" id="XM_003383027.3">
    <property type="protein sequence ID" value="XP_003383075.2"/>
    <property type="gene ID" value="LOC100632607"/>
</dbReference>
<evidence type="ECO:0000256" key="3">
    <source>
        <dbReference type="RuleBase" id="RU003707"/>
    </source>
</evidence>
<dbReference type="InterPro" id="IPR018376">
    <property type="entry name" value="Enoyl-CoA_hyd/isom_CS"/>
</dbReference>
<name>A0A1X7VTG8_AMPQE</name>
<dbReference type="GO" id="GO:0004300">
    <property type="term" value="F:enoyl-CoA hydratase activity"/>
    <property type="evidence" value="ECO:0007669"/>
    <property type="project" value="UniProtKB-ARBA"/>
</dbReference>
<dbReference type="Pfam" id="PF00378">
    <property type="entry name" value="ECH_1"/>
    <property type="match status" value="1"/>
</dbReference>
<dbReference type="CDD" id="cd06558">
    <property type="entry name" value="crotonase-like"/>
    <property type="match status" value="1"/>
</dbReference>
<dbReference type="Proteomes" id="UP000007879">
    <property type="component" value="Unassembled WGS sequence"/>
</dbReference>
<evidence type="ECO:0000256" key="2">
    <source>
        <dbReference type="ARBA" id="ARBA00023239"/>
    </source>
</evidence>
<dbReference type="PROSITE" id="PS00166">
    <property type="entry name" value="ENOYL_COA_HYDRATASE"/>
    <property type="match status" value="1"/>
</dbReference>
<evidence type="ECO:0000313" key="4">
    <source>
        <dbReference type="EnsemblMetazoa" id="Aqu2.1.42718_001"/>
    </source>
</evidence>